<feature type="signal peptide" evidence="1">
    <location>
        <begin position="1"/>
        <end position="26"/>
    </location>
</feature>
<comment type="caution">
    <text evidence="2">The sequence shown here is derived from an EMBL/GenBank/DDBJ whole genome shotgun (WGS) entry which is preliminary data.</text>
</comment>
<dbReference type="Proteomes" id="UP000297540">
    <property type="component" value="Unassembled WGS sequence"/>
</dbReference>
<name>A0A4Y8SGF6_9SPHI</name>
<organism evidence="2 3">
    <name type="scientific">Mucilaginibacter psychrotolerans</name>
    <dbReference type="NCBI Taxonomy" id="1524096"/>
    <lineage>
        <taxon>Bacteria</taxon>
        <taxon>Pseudomonadati</taxon>
        <taxon>Bacteroidota</taxon>
        <taxon>Sphingobacteriia</taxon>
        <taxon>Sphingobacteriales</taxon>
        <taxon>Sphingobacteriaceae</taxon>
        <taxon>Mucilaginibacter</taxon>
    </lineage>
</organism>
<gene>
    <name evidence="2" type="ORF">E2R66_11165</name>
</gene>
<dbReference type="OrthoDB" id="768196at2"/>
<accession>A0A4Y8SGF6</accession>
<keyword evidence="1" id="KW-0732">Signal</keyword>
<evidence type="ECO:0000313" key="3">
    <source>
        <dbReference type="Proteomes" id="UP000297540"/>
    </source>
</evidence>
<evidence type="ECO:0000256" key="1">
    <source>
        <dbReference type="SAM" id="SignalP"/>
    </source>
</evidence>
<keyword evidence="3" id="KW-1185">Reference proteome</keyword>
<dbReference type="EMBL" id="SOZE01000009">
    <property type="protein sequence ID" value="TFF37720.1"/>
    <property type="molecule type" value="Genomic_DNA"/>
</dbReference>
<proteinExistence type="predicted"/>
<reference evidence="2 3" key="1">
    <citation type="journal article" date="2017" name="Int. J. Syst. Evol. Microbiol.">
        <title>Mucilaginibacterpsychrotolerans sp. nov., isolated from peatlands.</title>
        <authorList>
            <person name="Deng Y."/>
            <person name="Shen L."/>
            <person name="Xu B."/>
            <person name="Liu Y."/>
            <person name="Gu Z."/>
            <person name="Liu H."/>
            <person name="Zhou Y."/>
        </authorList>
    </citation>
    <scope>NUCLEOTIDE SEQUENCE [LARGE SCALE GENOMIC DNA]</scope>
    <source>
        <strain evidence="2 3">NH7-4</strain>
    </source>
</reference>
<protein>
    <submittedName>
        <fullName evidence="2">Uncharacterized protein</fullName>
    </submittedName>
</protein>
<feature type="chain" id="PRO_5021316616" evidence="1">
    <location>
        <begin position="27"/>
        <end position="95"/>
    </location>
</feature>
<evidence type="ECO:0000313" key="2">
    <source>
        <dbReference type="EMBL" id="TFF37720.1"/>
    </source>
</evidence>
<sequence>MKNFKQIALGLVVGAMAIGFSSFTTAKKFASVTYYQLSQDNYTKLTSPSGNCDPLQSKPHACTITYATDPGVASFTYSARPSGGSESATKEIWEQ</sequence>
<dbReference type="AlphaFoldDB" id="A0A4Y8SGF6"/>
<dbReference type="RefSeq" id="WP_133230648.1">
    <property type="nucleotide sequence ID" value="NZ_SOZE01000009.1"/>
</dbReference>